<dbReference type="AlphaFoldDB" id="A0A1S2LC97"/>
<organism evidence="2 3">
    <name type="scientific">Anaerobacillus arseniciselenatis</name>
    <dbReference type="NCBI Taxonomy" id="85682"/>
    <lineage>
        <taxon>Bacteria</taxon>
        <taxon>Bacillati</taxon>
        <taxon>Bacillota</taxon>
        <taxon>Bacilli</taxon>
        <taxon>Bacillales</taxon>
        <taxon>Bacillaceae</taxon>
        <taxon>Anaerobacillus</taxon>
    </lineage>
</organism>
<protein>
    <submittedName>
        <fullName evidence="2">50S ribosomal protein L7</fullName>
    </submittedName>
</protein>
<dbReference type="NCBIfam" id="NF005825">
    <property type="entry name" value="PRK07714.1"/>
    <property type="match status" value="1"/>
</dbReference>
<dbReference type="Gene3D" id="3.30.1330.30">
    <property type="match status" value="1"/>
</dbReference>
<dbReference type="Proteomes" id="UP000180098">
    <property type="component" value="Unassembled WGS sequence"/>
</dbReference>
<accession>A0A1S2LC97</accession>
<dbReference type="InterPro" id="IPR004038">
    <property type="entry name" value="Ribosomal_eL8/eL30/eS12/Gad45"/>
</dbReference>
<dbReference type="GO" id="GO:0005840">
    <property type="term" value="C:ribosome"/>
    <property type="evidence" value="ECO:0007669"/>
    <property type="project" value="UniProtKB-KW"/>
</dbReference>
<proteinExistence type="predicted"/>
<dbReference type="EMBL" id="MLQQ01000042">
    <property type="protein sequence ID" value="OIJ09944.1"/>
    <property type="molecule type" value="Genomic_DNA"/>
</dbReference>
<gene>
    <name evidence="2" type="ORF">BKP35_15795</name>
</gene>
<dbReference type="InterPro" id="IPR029064">
    <property type="entry name" value="Ribosomal_eL30-like_sf"/>
</dbReference>
<keyword evidence="3" id="KW-1185">Reference proteome</keyword>
<dbReference type="Pfam" id="PF01248">
    <property type="entry name" value="Ribosomal_L7Ae"/>
    <property type="match status" value="1"/>
</dbReference>
<dbReference type="SUPFAM" id="SSF55315">
    <property type="entry name" value="L30e-like"/>
    <property type="match status" value="1"/>
</dbReference>
<evidence type="ECO:0000259" key="1">
    <source>
        <dbReference type="Pfam" id="PF01248"/>
    </source>
</evidence>
<dbReference type="OrthoDB" id="9794863at2"/>
<keyword evidence="2" id="KW-0687">Ribonucleoprotein</keyword>
<sequence>MKQPQWFSLLGLAARARKLVTGEELVVKDIRKKNVHLVIVANDASDLTKKKLQDKCKFYNVTLKFVADRQELGMAIGKHERVVIGVTDQGFAQKLLSIL</sequence>
<evidence type="ECO:0000313" key="3">
    <source>
        <dbReference type="Proteomes" id="UP000180098"/>
    </source>
</evidence>
<name>A0A1S2LC97_9BACI</name>
<dbReference type="RefSeq" id="WP_071314331.1">
    <property type="nucleotide sequence ID" value="NZ_MLQQ01000042.1"/>
</dbReference>
<keyword evidence="2" id="KW-0689">Ribosomal protein</keyword>
<feature type="domain" description="Ribosomal protein eL8/eL30/eS12/Gadd45" evidence="1">
    <location>
        <begin position="7"/>
        <end position="95"/>
    </location>
</feature>
<reference evidence="2 3" key="1">
    <citation type="submission" date="2016-10" db="EMBL/GenBank/DDBJ databases">
        <title>Draft genome sequences of four alkaliphilic bacteria belonging to the Anaerobacillus genus.</title>
        <authorList>
            <person name="Bassil N.M."/>
            <person name="Lloyd J.R."/>
        </authorList>
    </citation>
    <scope>NUCLEOTIDE SEQUENCE [LARGE SCALE GENOMIC DNA]</scope>
    <source>
        <strain evidence="2 3">DSM 15340</strain>
    </source>
</reference>
<comment type="caution">
    <text evidence="2">The sequence shown here is derived from an EMBL/GenBank/DDBJ whole genome shotgun (WGS) entry which is preliminary data.</text>
</comment>
<evidence type="ECO:0000313" key="2">
    <source>
        <dbReference type="EMBL" id="OIJ09944.1"/>
    </source>
</evidence>